<dbReference type="InterPro" id="IPR023171">
    <property type="entry name" value="Na/H_antiporter_dom_sf"/>
</dbReference>
<keyword evidence="6" id="KW-0739">Sodium transport</keyword>
<dbReference type="NCBIfam" id="NF007112">
    <property type="entry name" value="PRK09561.1"/>
    <property type="match status" value="1"/>
</dbReference>
<feature type="transmembrane region" description="Helical" evidence="6">
    <location>
        <begin position="167"/>
        <end position="188"/>
    </location>
</feature>
<dbReference type="HAMAP" id="MF_01844">
    <property type="entry name" value="NhaA"/>
    <property type="match status" value="1"/>
</dbReference>
<proteinExistence type="inferred from homology"/>
<feature type="transmembrane region" description="Helical" evidence="6">
    <location>
        <begin position="337"/>
        <end position="362"/>
    </location>
</feature>
<evidence type="ECO:0000313" key="7">
    <source>
        <dbReference type="EMBL" id="SFI47853.1"/>
    </source>
</evidence>
<dbReference type="PANTHER" id="PTHR30341">
    <property type="entry name" value="SODIUM ION/PROTON ANTIPORTER NHAA-RELATED"/>
    <property type="match status" value="1"/>
</dbReference>
<dbReference type="PANTHER" id="PTHR30341:SF0">
    <property type="entry name" value="NA(+)_H(+) ANTIPORTER NHAA"/>
    <property type="match status" value="1"/>
</dbReference>
<feature type="transmembrane region" description="Helical" evidence="6">
    <location>
        <begin position="374"/>
        <end position="394"/>
    </location>
</feature>
<comment type="catalytic activity">
    <reaction evidence="6">
        <text>Na(+)(in) + 2 H(+)(out) = Na(+)(out) + 2 H(+)(in)</text>
        <dbReference type="Rhea" id="RHEA:29251"/>
        <dbReference type="ChEBI" id="CHEBI:15378"/>
        <dbReference type="ChEBI" id="CHEBI:29101"/>
    </reaction>
</comment>
<evidence type="ECO:0000256" key="5">
    <source>
        <dbReference type="ARBA" id="ARBA00023136"/>
    </source>
</evidence>
<dbReference type="Gene3D" id="1.20.1530.10">
    <property type="entry name" value="Na+/H+ antiporter like domain"/>
    <property type="match status" value="1"/>
</dbReference>
<keyword evidence="4 6" id="KW-1133">Transmembrane helix</keyword>
<feature type="transmembrane region" description="Helical" evidence="6">
    <location>
        <begin position="301"/>
        <end position="325"/>
    </location>
</feature>
<dbReference type="Pfam" id="PF06965">
    <property type="entry name" value="Na_H_antiport_1"/>
    <property type="match status" value="1"/>
</dbReference>
<dbReference type="GO" id="GO:0006885">
    <property type="term" value="P:regulation of pH"/>
    <property type="evidence" value="ECO:0007669"/>
    <property type="project" value="UniProtKB-UniRule"/>
</dbReference>
<keyword evidence="3 6" id="KW-0812">Transmembrane</keyword>
<protein>
    <recommendedName>
        <fullName evidence="6">Na(+)/H(+) antiporter NhaA</fullName>
    </recommendedName>
    <alternativeName>
        <fullName evidence="6">Sodium/proton antiporter NhaA</fullName>
    </alternativeName>
</protein>
<feature type="transmembrane region" description="Helical" evidence="6">
    <location>
        <begin position="194"/>
        <end position="210"/>
    </location>
</feature>
<gene>
    <name evidence="6" type="primary">nhaA</name>
    <name evidence="7" type="ORF">SAMN04487991_0026</name>
</gene>
<evidence type="ECO:0000256" key="4">
    <source>
        <dbReference type="ARBA" id="ARBA00022989"/>
    </source>
</evidence>
<evidence type="ECO:0000256" key="6">
    <source>
        <dbReference type="HAMAP-Rule" id="MF_01844"/>
    </source>
</evidence>
<keyword evidence="2 6" id="KW-1003">Cell membrane</keyword>
<name>A0A1I3IJ86_9RHOB</name>
<keyword evidence="6" id="KW-0406">Ion transport</keyword>
<keyword evidence="8" id="KW-1185">Reference proteome</keyword>
<dbReference type="GO" id="GO:0005886">
    <property type="term" value="C:plasma membrane"/>
    <property type="evidence" value="ECO:0007669"/>
    <property type="project" value="UniProtKB-SubCell"/>
</dbReference>
<keyword evidence="6" id="KW-0050">Antiport</keyword>
<sequence length="420" mass="45137">MTPTFRKEQKNTMLLRKLEQFFDSEISGGIVLMLAAVAAMFVANSSLYPYYDSALSSYFTVQLGENGLSKPLILWINDGLMAVFFLLVGLELKHELMEGKLKNPRDVVLPGMAAVGGMVMPAVVYFALNVSTPETHNGWAIPAATDIAFALGILALVGDRVPSSLKIFLLTLAILDDLGAILIIAFFYTAELHLDYLFLATIPLAIMFYLNRAGIHRIAPIILLGTVLWVLVLKSGVHATLAGVITAFFIPIKDKWGKSPLHALENALSPYVFFLIVPIFAFANAGVVLTGVTFSDVFSPLPLGIALGLILGKQIGVFGMTWLLVKLGVAQKPFGATWLHIYGVAALAGIGFTMSLFIGGLSFDDAFHMNEVRIGVLSGSVLSAIIGFAVLKLAPAAEGHKAEKIEEADITAAEVQEPAQ</sequence>
<comment type="similarity">
    <text evidence="6">Belongs to the NhaA Na(+)/H(+) (TC 2.A.33) antiporter family.</text>
</comment>
<keyword evidence="5 6" id="KW-0472">Membrane</keyword>
<evidence type="ECO:0000256" key="1">
    <source>
        <dbReference type="ARBA" id="ARBA00004429"/>
    </source>
</evidence>
<feature type="transmembrane region" description="Helical" evidence="6">
    <location>
        <begin position="107"/>
        <end position="127"/>
    </location>
</feature>
<feature type="transmembrane region" description="Helical" evidence="6">
    <location>
        <begin position="139"/>
        <end position="158"/>
    </location>
</feature>
<dbReference type="GO" id="GO:0015385">
    <property type="term" value="F:sodium:proton antiporter activity"/>
    <property type="evidence" value="ECO:0007669"/>
    <property type="project" value="UniProtKB-UniRule"/>
</dbReference>
<evidence type="ECO:0000313" key="8">
    <source>
        <dbReference type="Proteomes" id="UP000199630"/>
    </source>
</evidence>
<evidence type="ECO:0000256" key="3">
    <source>
        <dbReference type="ARBA" id="ARBA00022692"/>
    </source>
</evidence>
<dbReference type="STRING" id="588602.SAMN04487991_0026"/>
<reference evidence="8" key="1">
    <citation type="submission" date="2016-10" db="EMBL/GenBank/DDBJ databases">
        <authorList>
            <person name="Varghese N."/>
            <person name="Submissions S."/>
        </authorList>
    </citation>
    <scope>NUCLEOTIDE SEQUENCE [LARGE SCALE GENOMIC DNA]</scope>
    <source>
        <strain evidence="8">DSM 26471</strain>
    </source>
</reference>
<comment type="subcellular location">
    <subcellularLocation>
        <location evidence="1">Cell inner membrane</location>
        <topology evidence="1">Multi-pass membrane protein</topology>
    </subcellularLocation>
    <subcellularLocation>
        <location evidence="6">Cell membrane</location>
        <topology evidence="6">Multi-pass membrane protein</topology>
    </subcellularLocation>
</comment>
<dbReference type="InterPro" id="IPR004670">
    <property type="entry name" value="NhaA"/>
</dbReference>
<evidence type="ECO:0000256" key="2">
    <source>
        <dbReference type="ARBA" id="ARBA00022475"/>
    </source>
</evidence>
<dbReference type="AlphaFoldDB" id="A0A1I3IJ86"/>
<comment type="function">
    <text evidence="6">Na(+)/H(+) antiporter that extrudes sodium in exchange for external protons.</text>
</comment>
<keyword evidence="6" id="KW-0813">Transport</keyword>
<feature type="transmembrane region" description="Helical" evidence="6">
    <location>
        <begin position="21"/>
        <end position="43"/>
    </location>
</feature>
<dbReference type="EMBL" id="FORH01000001">
    <property type="protein sequence ID" value="SFI47853.1"/>
    <property type="molecule type" value="Genomic_DNA"/>
</dbReference>
<dbReference type="NCBIfam" id="TIGR00773">
    <property type="entry name" value="NhaA"/>
    <property type="match status" value="1"/>
</dbReference>
<feature type="transmembrane region" description="Helical" evidence="6">
    <location>
        <begin position="270"/>
        <end position="294"/>
    </location>
</feature>
<keyword evidence="6" id="KW-0915">Sodium</keyword>
<feature type="transmembrane region" description="Helical" evidence="6">
    <location>
        <begin position="72"/>
        <end position="92"/>
    </location>
</feature>
<organism evidence="7 8">
    <name type="scientific">Celeribacter neptunius</name>
    <dbReference type="NCBI Taxonomy" id="588602"/>
    <lineage>
        <taxon>Bacteria</taxon>
        <taxon>Pseudomonadati</taxon>
        <taxon>Pseudomonadota</taxon>
        <taxon>Alphaproteobacteria</taxon>
        <taxon>Rhodobacterales</taxon>
        <taxon>Roseobacteraceae</taxon>
        <taxon>Celeribacter</taxon>
    </lineage>
</organism>
<feature type="transmembrane region" description="Helical" evidence="6">
    <location>
        <begin position="222"/>
        <end position="250"/>
    </location>
</feature>
<dbReference type="Proteomes" id="UP000199630">
    <property type="component" value="Unassembled WGS sequence"/>
</dbReference>
<accession>A0A1I3IJ86</accession>
<dbReference type="NCBIfam" id="NF007111">
    <property type="entry name" value="PRK09560.1"/>
    <property type="match status" value="1"/>
</dbReference>